<feature type="signal peptide" evidence="1">
    <location>
        <begin position="1"/>
        <end position="21"/>
    </location>
</feature>
<organism evidence="3 4">
    <name type="scientific">Sediminibacterium ginsengisoli</name>
    <dbReference type="NCBI Taxonomy" id="413434"/>
    <lineage>
        <taxon>Bacteria</taxon>
        <taxon>Pseudomonadati</taxon>
        <taxon>Bacteroidota</taxon>
        <taxon>Chitinophagia</taxon>
        <taxon>Chitinophagales</taxon>
        <taxon>Chitinophagaceae</taxon>
        <taxon>Sediminibacterium</taxon>
    </lineage>
</organism>
<dbReference type="SUPFAM" id="SSF52096">
    <property type="entry name" value="ClpP/crotonase"/>
    <property type="match status" value="1"/>
</dbReference>
<dbReference type="RefSeq" id="WP_078829806.1">
    <property type="nucleotide sequence ID" value="NZ_FUWH01000001.1"/>
</dbReference>
<dbReference type="SMART" id="SM00245">
    <property type="entry name" value="TSPc"/>
    <property type="match status" value="1"/>
</dbReference>
<dbReference type="STRING" id="413434.SAMN04488132_101473"/>
<gene>
    <name evidence="3" type="ORF">SAMN04488132_101473</name>
</gene>
<dbReference type="Gene3D" id="2.30.42.10">
    <property type="match status" value="1"/>
</dbReference>
<feature type="chain" id="PRO_5012865888" evidence="1">
    <location>
        <begin position="22"/>
        <end position="575"/>
    </location>
</feature>
<dbReference type="PANTHER" id="PTHR32060:SF30">
    <property type="entry name" value="CARBOXY-TERMINAL PROCESSING PROTEASE CTPA"/>
    <property type="match status" value="1"/>
</dbReference>
<evidence type="ECO:0000313" key="4">
    <source>
        <dbReference type="Proteomes" id="UP000190888"/>
    </source>
</evidence>
<evidence type="ECO:0000256" key="1">
    <source>
        <dbReference type="SAM" id="SignalP"/>
    </source>
</evidence>
<evidence type="ECO:0000313" key="3">
    <source>
        <dbReference type="EMBL" id="SJZ37832.1"/>
    </source>
</evidence>
<dbReference type="GO" id="GO:0004175">
    <property type="term" value="F:endopeptidase activity"/>
    <property type="evidence" value="ECO:0007669"/>
    <property type="project" value="TreeGrafter"/>
</dbReference>
<sequence length="575" mass="65682">MQRVVTYLALFLFFITTCLSAQSKKIPANDLYTLGKVWGLLKYYHPAVSQGKLNWDSILLATLASGQNKDQAVTHWFEILGKTTADQLAPVQSKCDSITLRNFDIRWLEQSKEIAAGAKARLLELVRHPKNIGSYYSNPNPGTINFSSKNEKVYDHFSPDIKMLELFRAWNVIEYFYPYKYLGDKKWDDVLKKYITLFRNISTEQDYKTAIMLFAAEIQDTHVSFEHSYQYDVLGKFTAPFIFQVVDNGVLITGVKDEEKVKKAGIDVGDFITKINGKPVKEIIAARSKYIAVSNPAVMRREAYQYLFSSNDSICTIEGVKENGKTIKTKLGKIKRVFLKEWDADGIPAYQLLYKGKAYDYLVWNPKESRPHPGFRLNDKAYIDFASLRAKDIDSLMQAYRDTKGIVFDLRGYNNDGALLKIFDYLFSKPEFFGIKTCADFNQPGKFCFKDHIILESYKYTGKENPDAYKGQVIVLMNEYTQSAAEMWAMVFKKRAGALFIGSQTAGADGNKTTIKLTDGNEIYFSGLGIYYPDGSETQRIGIKPDIIVRPTIQSMRKREDLLLQKAFDMIDNKK</sequence>
<dbReference type="InterPro" id="IPR029045">
    <property type="entry name" value="ClpP/crotonase-like_dom_sf"/>
</dbReference>
<dbReference type="Proteomes" id="UP000190888">
    <property type="component" value="Unassembled WGS sequence"/>
</dbReference>
<dbReference type="EMBL" id="FUWH01000001">
    <property type="protein sequence ID" value="SJZ37832.1"/>
    <property type="molecule type" value="Genomic_DNA"/>
</dbReference>
<dbReference type="PANTHER" id="PTHR32060">
    <property type="entry name" value="TAIL-SPECIFIC PROTEASE"/>
    <property type="match status" value="1"/>
</dbReference>
<dbReference type="GO" id="GO:0008236">
    <property type="term" value="F:serine-type peptidase activity"/>
    <property type="evidence" value="ECO:0007669"/>
    <property type="project" value="InterPro"/>
</dbReference>
<feature type="domain" description="Tail specific protease" evidence="2">
    <location>
        <begin position="349"/>
        <end position="550"/>
    </location>
</feature>
<dbReference type="GO" id="GO:0007165">
    <property type="term" value="P:signal transduction"/>
    <property type="evidence" value="ECO:0007669"/>
    <property type="project" value="TreeGrafter"/>
</dbReference>
<dbReference type="Gene3D" id="3.30.750.44">
    <property type="match status" value="1"/>
</dbReference>
<dbReference type="Pfam" id="PF03572">
    <property type="entry name" value="Peptidase_S41"/>
    <property type="match status" value="1"/>
</dbReference>
<dbReference type="GO" id="GO:0006508">
    <property type="term" value="P:proteolysis"/>
    <property type="evidence" value="ECO:0007669"/>
    <property type="project" value="InterPro"/>
</dbReference>
<dbReference type="InterPro" id="IPR036034">
    <property type="entry name" value="PDZ_sf"/>
</dbReference>
<protein>
    <submittedName>
        <fullName evidence="3">Peptidase family S41</fullName>
    </submittedName>
</protein>
<dbReference type="SUPFAM" id="SSF50156">
    <property type="entry name" value="PDZ domain-like"/>
    <property type="match status" value="1"/>
</dbReference>
<dbReference type="GO" id="GO:0030288">
    <property type="term" value="C:outer membrane-bounded periplasmic space"/>
    <property type="evidence" value="ECO:0007669"/>
    <property type="project" value="TreeGrafter"/>
</dbReference>
<dbReference type="AlphaFoldDB" id="A0A1T4K600"/>
<dbReference type="OrthoDB" id="5379939at2"/>
<keyword evidence="4" id="KW-1185">Reference proteome</keyword>
<accession>A0A1T4K600</accession>
<name>A0A1T4K600_9BACT</name>
<reference evidence="3 4" key="1">
    <citation type="submission" date="2017-02" db="EMBL/GenBank/DDBJ databases">
        <authorList>
            <person name="Peterson S.W."/>
        </authorList>
    </citation>
    <scope>NUCLEOTIDE SEQUENCE [LARGE SCALE GENOMIC DNA]</scope>
    <source>
        <strain evidence="3 4">DSM 22335</strain>
    </source>
</reference>
<evidence type="ECO:0000259" key="2">
    <source>
        <dbReference type="SMART" id="SM00245"/>
    </source>
</evidence>
<proteinExistence type="predicted"/>
<dbReference type="InterPro" id="IPR005151">
    <property type="entry name" value="Tail-specific_protease"/>
</dbReference>
<dbReference type="Gene3D" id="3.90.226.10">
    <property type="entry name" value="2-enoyl-CoA Hydratase, Chain A, domain 1"/>
    <property type="match status" value="1"/>
</dbReference>
<keyword evidence="1" id="KW-0732">Signal</keyword>